<reference evidence="2 3" key="1">
    <citation type="submission" date="2019-02" db="EMBL/GenBank/DDBJ databases">
        <title>Aquabacterium sp. strain KMB7.</title>
        <authorList>
            <person name="Chen W.-M."/>
        </authorList>
    </citation>
    <scope>NUCLEOTIDE SEQUENCE [LARGE SCALE GENOMIC DNA]</scope>
    <source>
        <strain evidence="2 3">KMB7</strain>
    </source>
</reference>
<proteinExistence type="predicted"/>
<evidence type="ECO:0000256" key="1">
    <source>
        <dbReference type="SAM" id="Coils"/>
    </source>
</evidence>
<dbReference type="RefSeq" id="WP_130966071.1">
    <property type="nucleotide sequence ID" value="NZ_SIXI01000001.1"/>
</dbReference>
<keyword evidence="3" id="KW-1185">Reference proteome</keyword>
<dbReference type="AlphaFoldDB" id="A0A4Q9H231"/>
<dbReference type="EMBL" id="SIXI01000001">
    <property type="protein sequence ID" value="TBO34122.1"/>
    <property type="molecule type" value="Genomic_DNA"/>
</dbReference>
<comment type="caution">
    <text evidence="2">The sequence shown here is derived from an EMBL/GenBank/DDBJ whole genome shotgun (WGS) entry which is preliminary data.</text>
</comment>
<keyword evidence="1" id="KW-0175">Coiled coil</keyword>
<name>A0A4Q9H231_9BURK</name>
<gene>
    <name evidence="2" type="ORF">EYS42_01365</name>
</gene>
<feature type="coiled-coil region" evidence="1">
    <location>
        <begin position="23"/>
        <end position="57"/>
    </location>
</feature>
<evidence type="ECO:0000313" key="3">
    <source>
        <dbReference type="Proteomes" id="UP000292120"/>
    </source>
</evidence>
<evidence type="ECO:0000313" key="2">
    <source>
        <dbReference type="EMBL" id="TBO34122.1"/>
    </source>
</evidence>
<sequence>MHAFNTAFDASFLQPLVVACDTVQEALTRADQARRQVALAQAELAHYEAQAQALRQQVAAPATAPAPQRPVNQR</sequence>
<accession>A0A4Q9H231</accession>
<dbReference type="Proteomes" id="UP000292120">
    <property type="component" value="Unassembled WGS sequence"/>
</dbReference>
<organism evidence="2 3">
    <name type="scientific">Aquabacterium lacunae</name>
    <dbReference type="NCBI Taxonomy" id="2528630"/>
    <lineage>
        <taxon>Bacteria</taxon>
        <taxon>Pseudomonadati</taxon>
        <taxon>Pseudomonadota</taxon>
        <taxon>Betaproteobacteria</taxon>
        <taxon>Burkholderiales</taxon>
        <taxon>Aquabacterium</taxon>
    </lineage>
</organism>
<protein>
    <submittedName>
        <fullName evidence="2">Uncharacterized protein</fullName>
    </submittedName>
</protein>